<name>A0A6S6W2Z2_9PLEO</name>
<gene>
    <name evidence="1" type="ORF">PTTW11_05829</name>
</gene>
<proteinExistence type="predicted"/>
<dbReference type="AlphaFoldDB" id="A0A6S6W2Z2"/>
<organism evidence="1 2">
    <name type="scientific">Pyrenophora teres f. teres</name>
    <dbReference type="NCBI Taxonomy" id="97479"/>
    <lineage>
        <taxon>Eukaryota</taxon>
        <taxon>Fungi</taxon>
        <taxon>Dikarya</taxon>
        <taxon>Ascomycota</taxon>
        <taxon>Pezizomycotina</taxon>
        <taxon>Dothideomycetes</taxon>
        <taxon>Pleosporomycetidae</taxon>
        <taxon>Pleosporales</taxon>
        <taxon>Pleosporineae</taxon>
        <taxon>Pleosporaceae</taxon>
        <taxon>Pyrenophora</taxon>
    </lineage>
</organism>
<dbReference type="Proteomes" id="UP000472372">
    <property type="component" value="Chromosome 5"/>
</dbReference>
<evidence type="ECO:0000313" key="1">
    <source>
        <dbReference type="EMBL" id="CAE7175562.1"/>
    </source>
</evidence>
<dbReference type="EMBL" id="HG992981">
    <property type="protein sequence ID" value="CAE7175562.1"/>
    <property type="molecule type" value="Genomic_DNA"/>
</dbReference>
<reference evidence="1" key="1">
    <citation type="submission" date="2021-02" db="EMBL/GenBank/DDBJ databases">
        <authorList>
            <person name="Syme A R."/>
            <person name="Syme A R."/>
            <person name="Moolhuijzen P."/>
        </authorList>
    </citation>
    <scope>NUCLEOTIDE SEQUENCE</scope>
    <source>
        <strain evidence="1">W1-1</strain>
    </source>
</reference>
<accession>A0A6S6W2Z2</accession>
<evidence type="ECO:0000313" key="2">
    <source>
        <dbReference type="Proteomes" id="UP000472372"/>
    </source>
</evidence>
<protein>
    <submittedName>
        <fullName evidence="1">Uncharacterized protein</fullName>
    </submittedName>
</protein>
<sequence>MADCAKQHAPGAYTHDQVVKIAEEYFPDAFNAILDVDDVPWERPDNYRVGFSEHSIFLGYITISNVTNEVSAYLSTTGDIRLFRREVGLSRRENEKIELASFWAHLAERAEWPGLENLKALCAYYFVAAGYTDHVQAKKGWFQDLEMACKNVGVGRGVLAAEPVVANVAVQGEDYDATESQDGDVEDGGESGEKTEATVVETRRFGAGVEEVKVARILQRLLVVVKTRQKKWGEKVEEELRWAWRDYRKYWR</sequence>